<evidence type="ECO:0000313" key="2">
    <source>
        <dbReference type="EMBL" id="MBB2994281.1"/>
    </source>
</evidence>
<dbReference type="InterPro" id="IPR036388">
    <property type="entry name" value="WH-like_DNA-bd_sf"/>
</dbReference>
<evidence type="ECO:0000259" key="1">
    <source>
        <dbReference type="PROSITE" id="PS50995"/>
    </source>
</evidence>
<feature type="domain" description="HTH marR-type" evidence="1">
    <location>
        <begin position="6"/>
        <end position="142"/>
    </location>
</feature>
<comment type="caution">
    <text evidence="2">The sequence shown here is derived from an EMBL/GenBank/DDBJ whole genome shotgun (WGS) entry which is preliminary data.</text>
</comment>
<dbReference type="RefSeq" id="WP_183509661.1">
    <property type="nucleotide sequence ID" value="NZ_BAABGK010000041.1"/>
</dbReference>
<dbReference type="AlphaFoldDB" id="A0A839QQC2"/>
<dbReference type="InterPro" id="IPR036390">
    <property type="entry name" value="WH_DNA-bd_sf"/>
</dbReference>
<keyword evidence="3" id="KW-1185">Reference proteome</keyword>
<proteinExistence type="predicted"/>
<dbReference type="Proteomes" id="UP000523000">
    <property type="component" value="Unassembled WGS sequence"/>
</dbReference>
<dbReference type="GO" id="GO:0006950">
    <property type="term" value="P:response to stress"/>
    <property type="evidence" value="ECO:0007669"/>
    <property type="project" value="TreeGrafter"/>
</dbReference>
<accession>A0A839QQC2</accession>
<dbReference type="Pfam" id="PF12802">
    <property type="entry name" value="MarR_2"/>
    <property type="match status" value="1"/>
</dbReference>
<dbReference type="InterPro" id="IPR000835">
    <property type="entry name" value="HTH_MarR-typ"/>
</dbReference>
<evidence type="ECO:0000313" key="3">
    <source>
        <dbReference type="Proteomes" id="UP000523000"/>
    </source>
</evidence>
<dbReference type="SUPFAM" id="SSF46785">
    <property type="entry name" value="Winged helix' DNA-binding domain"/>
    <property type="match status" value="1"/>
</dbReference>
<gene>
    <name evidence="2" type="ORF">E9229_000472</name>
</gene>
<name>A0A839QQC2_9MICC</name>
<dbReference type="GO" id="GO:0003677">
    <property type="term" value="F:DNA binding"/>
    <property type="evidence" value="ECO:0007669"/>
    <property type="project" value="UniProtKB-KW"/>
</dbReference>
<dbReference type="PANTHER" id="PTHR33164">
    <property type="entry name" value="TRANSCRIPTIONAL REGULATOR, MARR FAMILY"/>
    <property type="match status" value="1"/>
</dbReference>
<organism evidence="2 3">
    <name type="scientific">Paeniglutamicibacter cryotolerans</name>
    <dbReference type="NCBI Taxonomy" id="670079"/>
    <lineage>
        <taxon>Bacteria</taxon>
        <taxon>Bacillati</taxon>
        <taxon>Actinomycetota</taxon>
        <taxon>Actinomycetes</taxon>
        <taxon>Micrococcales</taxon>
        <taxon>Micrococcaceae</taxon>
        <taxon>Paeniglutamicibacter</taxon>
    </lineage>
</organism>
<dbReference type="InterPro" id="IPR039422">
    <property type="entry name" value="MarR/SlyA-like"/>
</dbReference>
<dbReference type="Gene3D" id="1.10.10.10">
    <property type="entry name" value="Winged helix-like DNA-binding domain superfamily/Winged helix DNA-binding domain"/>
    <property type="match status" value="1"/>
</dbReference>
<reference evidence="2 3" key="1">
    <citation type="submission" date="2020-08" db="EMBL/GenBank/DDBJ databases">
        <title>Sequencing the genomes of 1000 actinobacteria strains.</title>
        <authorList>
            <person name="Klenk H.-P."/>
        </authorList>
    </citation>
    <scope>NUCLEOTIDE SEQUENCE [LARGE SCALE GENOMIC DNA]</scope>
    <source>
        <strain evidence="2 3">DSM 22826</strain>
    </source>
</reference>
<protein>
    <submittedName>
        <fullName evidence="2">DNA-binding MarR family transcriptional regulator</fullName>
    </submittedName>
</protein>
<dbReference type="PRINTS" id="PR00598">
    <property type="entry name" value="HTHMARR"/>
</dbReference>
<dbReference type="EMBL" id="JACHVS010000001">
    <property type="protein sequence ID" value="MBB2994281.1"/>
    <property type="molecule type" value="Genomic_DNA"/>
</dbReference>
<dbReference type="SMART" id="SM00347">
    <property type="entry name" value="HTH_MARR"/>
    <property type="match status" value="1"/>
</dbReference>
<keyword evidence="2" id="KW-0238">DNA-binding</keyword>
<sequence length="155" mass="17125">MDPIAARELVLLLQRFTQASDRYVESTGQLHSTHRTDMNALGAIMRFEAAGTPPTPGDLARELSLSSPATTALLDRLERHGHIERLRMDADRRLVRIRLTDKAKTDGRTMFGPLATHMMAVIAQHEPADLAVVSRFLKEAIEGVDRATAATRADL</sequence>
<dbReference type="PANTHER" id="PTHR33164:SF106">
    <property type="entry name" value="TRANSCRIPTIONAL REGULATORY PROTEIN"/>
    <property type="match status" value="1"/>
</dbReference>
<dbReference type="GO" id="GO:0003700">
    <property type="term" value="F:DNA-binding transcription factor activity"/>
    <property type="evidence" value="ECO:0007669"/>
    <property type="project" value="InterPro"/>
</dbReference>
<dbReference type="PROSITE" id="PS50995">
    <property type="entry name" value="HTH_MARR_2"/>
    <property type="match status" value="1"/>
</dbReference>